<dbReference type="PATRIC" id="fig|1123500.6.peg.936"/>
<accession>A0A0R2G2S2</accession>
<dbReference type="Proteomes" id="UP000051296">
    <property type="component" value="Unassembled WGS sequence"/>
</dbReference>
<dbReference type="InterPro" id="IPR015944">
    <property type="entry name" value="Gly-tRNA-synth_bsu"/>
</dbReference>
<evidence type="ECO:0000256" key="1">
    <source>
        <dbReference type="ARBA" id="ARBA00008226"/>
    </source>
</evidence>
<evidence type="ECO:0000256" key="3">
    <source>
        <dbReference type="ARBA" id="ARBA00022741"/>
    </source>
</evidence>
<evidence type="ECO:0000256" key="5">
    <source>
        <dbReference type="ARBA" id="ARBA00022917"/>
    </source>
</evidence>
<keyword evidence="4 8" id="KW-0067">ATP-binding</keyword>
<comment type="caution">
    <text evidence="9">The sequence shown here is derived from an EMBL/GenBank/DDBJ whole genome shotgun (WGS) entry which is preliminary data.</text>
</comment>
<dbReference type="GO" id="GO:0006426">
    <property type="term" value="P:glycyl-tRNA aminoacylation"/>
    <property type="evidence" value="ECO:0007669"/>
    <property type="project" value="UniProtKB-UniRule"/>
</dbReference>
<dbReference type="eggNOG" id="COG0751">
    <property type="taxonomic scope" value="Bacteria"/>
</dbReference>
<evidence type="ECO:0000256" key="8">
    <source>
        <dbReference type="HAMAP-Rule" id="MF_00255"/>
    </source>
</evidence>
<keyword evidence="8" id="KW-0963">Cytoplasm</keyword>
<reference evidence="9 10" key="1">
    <citation type="journal article" date="2015" name="Genome Announc.">
        <title>Expanding the biotechnology potential of lactobacilli through comparative genomics of 213 strains and associated genera.</title>
        <authorList>
            <person name="Sun Z."/>
            <person name="Harris H.M."/>
            <person name="McCann A."/>
            <person name="Guo C."/>
            <person name="Argimon S."/>
            <person name="Zhang W."/>
            <person name="Yang X."/>
            <person name="Jeffery I.B."/>
            <person name="Cooney J.C."/>
            <person name="Kagawa T.F."/>
            <person name="Liu W."/>
            <person name="Song Y."/>
            <person name="Salvetti E."/>
            <person name="Wrobel A."/>
            <person name="Rasinkangas P."/>
            <person name="Parkhill J."/>
            <person name="Rea M.C."/>
            <person name="O'Sullivan O."/>
            <person name="Ritari J."/>
            <person name="Douillard F.P."/>
            <person name="Paul Ross R."/>
            <person name="Yang R."/>
            <person name="Briner A.E."/>
            <person name="Felis G.E."/>
            <person name="de Vos W.M."/>
            <person name="Barrangou R."/>
            <person name="Klaenhammer T.R."/>
            <person name="Caufield P.W."/>
            <person name="Cui Y."/>
            <person name="Zhang H."/>
            <person name="O'Toole P.W."/>
        </authorList>
    </citation>
    <scope>NUCLEOTIDE SEQUENCE [LARGE SCALE GENOMIC DNA]</scope>
    <source>
        <strain evidence="9 10">DSM 20190</strain>
    </source>
</reference>
<dbReference type="GO" id="GO:0005829">
    <property type="term" value="C:cytosol"/>
    <property type="evidence" value="ECO:0007669"/>
    <property type="project" value="TreeGrafter"/>
</dbReference>
<dbReference type="FunCoup" id="A0A0R2G2S2">
    <property type="interactions" value="306"/>
</dbReference>
<evidence type="ECO:0000256" key="2">
    <source>
        <dbReference type="ARBA" id="ARBA00022598"/>
    </source>
</evidence>
<dbReference type="Pfam" id="PF02092">
    <property type="entry name" value="tRNA_synt_2f"/>
    <property type="match status" value="1"/>
</dbReference>
<comment type="similarity">
    <text evidence="1 8">Belongs to the class-II aminoacyl-tRNA synthetase family.</text>
</comment>
<dbReference type="PRINTS" id="PR01045">
    <property type="entry name" value="TRNASYNTHGB"/>
</dbReference>
<keyword evidence="2 8" id="KW-0436">Ligase</keyword>
<keyword evidence="3 8" id="KW-0547">Nucleotide-binding</keyword>
<dbReference type="PANTHER" id="PTHR30075:SF2">
    <property type="entry name" value="GLYCINE--TRNA LIGASE, CHLOROPLASTIC_MITOCHONDRIAL 2"/>
    <property type="match status" value="1"/>
</dbReference>
<name>A0A0R2G2S2_9LACO</name>
<dbReference type="GO" id="GO:0005524">
    <property type="term" value="F:ATP binding"/>
    <property type="evidence" value="ECO:0007669"/>
    <property type="project" value="UniProtKB-UniRule"/>
</dbReference>
<dbReference type="AlphaFoldDB" id="A0A0R2G2S2"/>
<dbReference type="HAMAP" id="MF_00255">
    <property type="entry name" value="Gly_tRNA_synth_beta"/>
    <property type="match status" value="1"/>
</dbReference>
<comment type="catalytic activity">
    <reaction evidence="7 8">
        <text>tRNA(Gly) + glycine + ATP = glycyl-tRNA(Gly) + AMP + diphosphate</text>
        <dbReference type="Rhea" id="RHEA:16013"/>
        <dbReference type="Rhea" id="RHEA-COMP:9664"/>
        <dbReference type="Rhea" id="RHEA-COMP:9683"/>
        <dbReference type="ChEBI" id="CHEBI:30616"/>
        <dbReference type="ChEBI" id="CHEBI:33019"/>
        <dbReference type="ChEBI" id="CHEBI:57305"/>
        <dbReference type="ChEBI" id="CHEBI:78442"/>
        <dbReference type="ChEBI" id="CHEBI:78522"/>
        <dbReference type="ChEBI" id="CHEBI:456215"/>
        <dbReference type="EC" id="6.1.1.14"/>
    </reaction>
</comment>
<dbReference type="RefSeq" id="WP_022791817.1">
    <property type="nucleotide sequence ID" value="NZ_ATUU01000003.1"/>
</dbReference>
<dbReference type="PROSITE" id="PS50861">
    <property type="entry name" value="AA_TRNA_LIGASE_II_GLYAB"/>
    <property type="match status" value="1"/>
</dbReference>
<dbReference type="GO" id="GO:0004820">
    <property type="term" value="F:glycine-tRNA ligase activity"/>
    <property type="evidence" value="ECO:0007669"/>
    <property type="project" value="UniProtKB-UniRule"/>
</dbReference>
<dbReference type="SUPFAM" id="SSF109604">
    <property type="entry name" value="HD-domain/PDEase-like"/>
    <property type="match status" value="1"/>
</dbReference>
<evidence type="ECO:0000256" key="6">
    <source>
        <dbReference type="ARBA" id="ARBA00023146"/>
    </source>
</evidence>
<dbReference type="EC" id="6.1.1.14" evidence="8"/>
<keyword evidence="5 8" id="KW-0648">Protein biosynthesis</keyword>
<protein>
    <recommendedName>
        <fullName evidence="8">Glycine--tRNA ligase beta subunit</fullName>
        <ecNumber evidence="8">6.1.1.14</ecNumber>
    </recommendedName>
    <alternativeName>
        <fullName evidence="8">Glycyl-tRNA synthetase beta subunit</fullName>
        <shortName evidence="8">GlyRS</shortName>
    </alternativeName>
</protein>
<evidence type="ECO:0000313" key="9">
    <source>
        <dbReference type="EMBL" id="KRN31676.1"/>
    </source>
</evidence>
<dbReference type="OrthoDB" id="9775440at2"/>
<evidence type="ECO:0000256" key="7">
    <source>
        <dbReference type="ARBA" id="ARBA00047937"/>
    </source>
</evidence>
<evidence type="ECO:0000256" key="4">
    <source>
        <dbReference type="ARBA" id="ARBA00022840"/>
    </source>
</evidence>
<keyword evidence="6 8" id="KW-0030">Aminoacyl-tRNA synthetase</keyword>
<keyword evidence="10" id="KW-1185">Reference proteome</keyword>
<comment type="subcellular location">
    <subcellularLocation>
        <location evidence="8">Cytoplasm</location>
    </subcellularLocation>
</comment>
<comment type="subunit">
    <text evidence="8">Tetramer of two alpha and two beta subunits.</text>
</comment>
<dbReference type="EMBL" id="JQAX01000003">
    <property type="protein sequence ID" value="KRN31676.1"/>
    <property type="molecule type" value="Genomic_DNA"/>
</dbReference>
<dbReference type="InParanoid" id="A0A0R2G2S2"/>
<dbReference type="PANTHER" id="PTHR30075">
    <property type="entry name" value="GLYCYL-TRNA SYNTHETASE"/>
    <property type="match status" value="1"/>
</dbReference>
<organism evidence="9 10">
    <name type="scientific">Weissella halotolerans DSM 20190</name>
    <dbReference type="NCBI Taxonomy" id="1123500"/>
    <lineage>
        <taxon>Bacteria</taxon>
        <taxon>Bacillati</taxon>
        <taxon>Bacillota</taxon>
        <taxon>Bacilli</taxon>
        <taxon>Lactobacillales</taxon>
        <taxon>Lactobacillaceae</taxon>
        <taxon>Weissella</taxon>
    </lineage>
</organism>
<sequence>MADFLLEIGLEEMPAHLVTPAEEQLVDRMQTFLTDQRLPHGAIKAYSTPRRLAILVQDLAERAKDNEEEVKGPAKKAAFDETGAYSRAAQGFARGQGLTTDDIYFKEFKGQEYVYVKKFEAGQPAAEVLKGVKDVVAAMTFPTTMRWGRHDFEYIRPIRWLVALLDDQVVPFSLVGVTTDRTSRGHRFLGHAVNLKQAADYQEQLAASFVQVDAKARKDAIWQQIEHLAQEQHWQVVPDADLLEEVNNLVEYPTAFAGDFDPKYLLLPDEVLITSMREHQRFFHVVDDQGQLLPHFISVRNGNADFIDNVIAGNEKVLVARLEDAAFFYQEDQKHTIDEYNAKLEQVSFHAKLGSLASHTRRTQVLAALIADRLQLDQAERAQLARAATIYKFDLMTGMVGEFDELQGVMGEKYARLFGEDPAVAVAIREHYMPTSADGKLPASMLGKVLALADKLETVLSFFAGGMQPSGSNDPYALRRAASGVVNILVANDWTFSLEQLLNDFIVKIVRQDDRFGLPNEVAAELTGQVADVLDFLTDRVVKALHKKGVRRDVIAAVTENGFTNPAQMTISAEVILAHQTEADFRIGVEALTRIMRLTQKNPESGQVQPNLFENEAEQALYDAVLPLTKETDLNQLLTDLLGLHTVIGAYFDQTMVMVDDEQLKANRLATLALVSQQAARIANFVQLDVKSNS</sequence>
<dbReference type="InterPro" id="IPR006194">
    <property type="entry name" value="Gly-tRNA-synth_heterodimer"/>
</dbReference>
<evidence type="ECO:0000313" key="10">
    <source>
        <dbReference type="Proteomes" id="UP000051296"/>
    </source>
</evidence>
<dbReference type="NCBIfam" id="TIGR00211">
    <property type="entry name" value="glyS"/>
    <property type="match status" value="1"/>
</dbReference>
<gene>
    <name evidence="8" type="primary">glyS</name>
    <name evidence="9" type="ORF">IV68_GL000930</name>
</gene>
<dbReference type="STRING" id="1123500.GCA_000420365_01069"/>
<proteinExistence type="inferred from homology"/>